<evidence type="ECO:0000256" key="12">
    <source>
        <dbReference type="RuleBase" id="RU365040"/>
    </source>
</evidence>
<proteinExistence type="inferred from homology"/>
<dbReference type="PANTHER" id="PTHR42737:SF2">
    <property type="entry name" value="GLUTATHIONE REDUCTASE"/>
    <property type="match status" value="1"/>
</dbReference>
<dbReference type="InterPro" id="IPR016156">
    <property type="entry name" value="FAD/NAD-linked_Rdtase_dimer_sf"/>
</dbReference>
<comment type="similarity">
    <text evidence="2 11">Belongs to the class-I pyridine nucleotide-disulfide oxidoreductase family.</text>
</comment>
<accession>A0ABX2PC68</accession>
<protein>
    <recommendedName>
        <fullName evidence="12">Glutathione reductase</fullName>
        <shortName evidence="12">GRase</shortName>
        <ecNumber evidence="12">1.8.1.7</ecNumber>
    </recommendedName>
</protein>
<feature type="domain" description="FAD/NAD(P)-binding" evidence="14">
    <location>
        <begin position="5"/>
        <end position="318"/>
    </location>
</feature>
<dbReference type="PRINTS" id="PR00368">
    <property type="entry name" value="FADPNR"/>
</dbReference>
<evidence type="ECO:0000256" key="11">
    <source>
        <dbReference type="RuleBase" id="RU003691"/>
    </source>
</evidence>
<evidence type="ECO:0000256" key="4">
    <source>
        <dbReference type="ARBA" id="ARBA00022630"/>
    </source>
</evidence>
<dbReference type="NCBIfam" id="NF004776">
    <property type="entry name" value="PRK06116.1"/>
    <property type="match status" value="1"/>
</dbReference>
<dbReference type="InterPro" id="IPR036188">
    <property type="entry name" value="FAD/NAD-bd_sf"/>
</dbReference>
<dbReference type="PIRSF" id="PIRSF000350">
    <property type="entry name" value="Mercury_reductase_MerA"/>
    <property type="match status" value="1"/>
</dbReference>
<organism evidence="15 16">
    <name type="scientific">Donghicola mangrovi</name>
    <dbReference type="NCBI Taxonomy" id="2729614"/>
    <lineage>
        <taxon>Bacteria</taxon>
        <taxon>Pseudomonadati</taxon>
        <taxon>Pseudomonadota</taxon>
        <taxon>Alphaproteobacteria</taxon>
        <taxon>Rhodobacterales</taxon>
        <taxon>Roseobacteraceae</taxon>
        <taxon>Donghicola</taxon>
    </lineage>
</organism>
<dbReference type="EMBL" id="JABCJD010000002">
    <property type="protein sequence ID" value="NVO27072.1"/>
    <property type="molecule type" value="Genomic_DNA"/>
</dbReference>
<dbReference type="Pfam" id="PF02852">
    <property type="entry name" value="Pyr_redox_dim"/>
    <property type="match status" value="1"/>
</dbReference>
<evidence type="ECO:0000256" key="3">
    <source>
        <dbReference type="ARBA" id="ARBA00011738"/>
    </source>
</evidence>
<dbReference type="NCBIfam" id="TIGR01424">
    <property type="entry name" value="gluta_reduc_2"/>
    <property type="match status" value="1"/>
</dbReference>
<evidence type="ECO:0000259" key="13">
    <source>
        <dbReference type="Pfam" id="PF02852"/>
    </source>
</evidence>
<keyword evidence="8" id="KW-1015">Disulfide bond</keyword>
<comment type="function">
    <text evidence="12">Catalyzes the reduction of glutathione disulfide (GSSG) to reduced glutathione (GSH).</text>
</comment>
<comment type="cofactor">
    <cofactor evidence="1 12">
        <name>FAD</name>
        <dbReference type="ChEBI" id="CHEBI:57692"/>
    </cofactor>
</comment>
<dbReference type="PANTHER" id="PTHR42737">
    <property type="entry name" value="GLUTATHIONE REDUCTASE"/>
    <property type="match status" value="1"/>
</dbReference>
<dbReference type="InterPro" id="IPR012999">
    <property type="entry name" value="Pyr_OxRdtase_I_AS"/>
</dbReference>
<evidence type="ECO:0000256" key="5">
    <source>
        <dbReference type="ARBA" id="ARBA00022827"/>
    </source>
</evidence>
<dbReference type="Gene3D" id="3.50.50.60">
    <property type="entry name" value="FAD/NAD(P)-binding domain"/>
    <property type="match status" value="2"/>
</dbReference>
<dbReference type="SUPFAM" id="SSF55424">
    <property type="entry name" value="FAD/NAD-linked reductases, dimerisation (C-terminal) domain"/>
    <property type="match status" value="1"/>
</dbReference>
<evidence type="ECO:0000256" key="7">
    <source>
        <dbReference type="ARBA" id="ARBA00023002"/>
    </source>
</evidence>
<dbReference type="InterPro" id="IPR006324">
    <property type="entry name" value="GSHR"/>
</dbReference>
<comment type="catalytic activity">
    <reaction evidence="10 12">
        <text>2 glutathione + NADP(+) = glutathione disulfide + NADPH + H(+)</text>
        <dbReference type="Rhea" id="RHEA:11740"/>
        <dbReference type="ChEBI" id="CHEBI:15378"/>
        <dbReference type="ChEBI" id="CHEBI:57783"/>
        <dbReference type="ChEBI" id="CHEBI:57925"/>
        <dbReference type="ChEBI" id="CHEBI:58297"/>
        <dbReference type="ChEBI" id="CHEBI:58349"/>
        <dbReference type="EC" id="1.8.1.7"/>
    </reaction>
</comment>
<feature type="domain" description="Pyridine nucleotide-disulphide oxidoreductase dimerisation" evidence="13">
    <location>
        <begin position="338"/>
        <end position="445"/>
    </location>
</feature>
<evidence type="ECO:0000256" key="2">
    <source>
        <dbReference type="ARBA" id="ARBA00007532"/>
    </source>
</evidence>
<evidence type="ECO:0000313" key="15">
    <source>
        <dbReference type="EMBL" id="NVO27072.1"/>
    </source>
</evidence>
<keyword evidence="4 11" id="KW-0285">Flavoprotein</keyword>
<keyword evidence="9 11" id="KW-0676">Redox-active center</keyword>
<keyword evidence="6 12" id="KW-0521">NADP</keyword>
<dbReference type="InterPro" id="IPR001100">
    <property type="entry name" value="Pyr_nuc-diS_OxRdtase"/>
</dbReference>
<comment type="subunit">
    <text evidence="3">Homodimer.</text>
</comment>
<evidence type="ECO:0000256" key="8">
    <source>
        <dbReference type="ARBA" id="ARBA00023157"/>
    </source>
</evidence>
<reference evidence="15 16" key="1">
    <citation type="submission" date="2020-04" db="EMBL/GenBank/DDBJ databases">
        <title>Donghicola sp., a member of the Rhodobacteraceae family isolated from mangrove forest in Thailand.</title>
        <authorList>
            <person name="Charoenyingcharoen P."/>
            <person name="Yukphan P."/>
        </authorList>
    </citation>
    <scope>NUCLEOTIDE SEQUENCE [LARGE SCALE GENOMIC DNA]</scope>
    <source>
        <strain evidence="15 16">C2-DW-16</strain>
    </source>
</reference>
<evidence type="ECO:0000259" key="14">
    <source>
        <dbReference type="Pfam" id="PF07992"/>
    </source>
</evidence>
<evidence type="ECO:0000256" key="9">
    <source>
        <dbReference type="ARBA" id="ARBA00023284"/>
    </source>
</evidence>
<dbReference type="PROSITE" id="PS00076">
    <property type="entry name" value="PYRIDINE_REDOX_1"/>
    <property type="match status" value="1"/>
</dbReference>
<dbReference type="GO" id="GO:0004362">
    <property type="term" value="F:glutathione-disulfide reductase (NADPH) activity"/>
    <property type="evidence" value="ECO:0007669"/>
    <property type="project" value="UniProtKB-EC"/>
</dbReference>
<evidence type="ECO:0000256" key="6">
    <source>
        <dbReference type="ARBA" id="ARBA00022857"/>
    </source>
</evidence>
<keyword evidence="7 11" id="KW-0560">Oxidoreductase</keyword>
<dbReference type="InterPro" id="IPR046952">
    <property type="entry name" value="GSHR/TRXR-like"/>
</dbReference>
<keyword evidence="5 11" id="KW-0274">FAD</keyword>
<dbReference type="Gene3D" id="3.30.390.30">
    <property type="match status" value="1"/>
</dbReference>
<evidence type="ECO:0000256" key="1">
    <source>
        <dbReference type="ARBA" id="ARBA00001974"/>
    </source>
</evidence>
<dbReference type="PRINTS" id="PR00411">
    <property type="entry name" value="PNDRDTASEI"/>
</dbReference>
<dbReference type="Proteomes" id="UP000523601">
    <property type="component" value="Unassembled WGS sequence"/>
</dbReference>
<dbReference type="InterPro" id="IPR023753">
    <property type="entry name" value="FAD/NAD-binding_dom"/>
</dbReference>
<evidence type="ECO:0000313" key="16">
    <source>
        <dbReference type="Proteomes" id="UP000523601"/>
    </source>
</evidence>
<sequence>MDFDYDLFVIGGGSGGVRAARVAAGEAGAKVGLAEGDRYGGTCVIRGCVPKKLMVFASEYSGIAADAQAYGWQASITDFSWDTFKGKLNEELDRLEGVYRRLLAGSGVETFDQRARIADAHTVELADGTKKTAKTILIATGGTPVRPDIPGADLGIVSDDIFHLPELPKKMLIVGGGYIACEFACIMNGLGVDVTLYYRGAQILRGFDDEARGLIADEMIADGIKLHTGTNVLEMKEEGGKVWTKATNGSTDTFDAVMFATGRKPATTDMGLEEVGVELGRSGQVIVDEYSQTAVPSIYAIGDATDRVNLTPVAIREGMAFVETVFKGNKTAVDHELIPSAVFTQPEMGTIGLSEEQAAQQEPVEVYVTSFRPMQSSFAGRQTRVLMKLVVSQATRKVLGCHIVAPGAGEMIQLAGIAVKMGATKEDFDRVCAVHPTMSEELVTMRKPTRTA</sequence>
<dbReference type="EC" id="1.8.1.7" evidence="12"/>
<evidence type="ECO:0000256" key="10">
    <source>
        <dbReference type="ARBA" id="ARBA00049142"/>
    </source>
</evidence>
<dbReference type="RefSeq" id="WP_176853469.1">
    <property type="nucleotide sequence ID" value="NZ_JABCJD010000002.1"/>
</dbReference>
<dbReference type="InterPro" id="IPR004099">
    <property type="entry name" value="Pyr_nucl-diS_OxRdtase_dimer"/>
</dbReference>
<name>A0ABX2PC68_9RHOB</name>
<gene>
    <name evidence="15" type="primary">gor</name>
    <name evidence="15" type="ORF">HJ526_06565</name>
</gene>
<dbReference type="SUPFAM" id="SSF51905">
    <property type="entry name" value="FAD/NAD(P)-binding domain"/>
    <property type="match status" value="1"/>
</dbReference>
<keyword evidence="16" id="KW-1185">Reference proteome</keyword>
<comment type="caution">
    <text evidence="15">The sequence shown here is derived from an EMBL/GenBank/DDBJ whole genome shotgun (WGS) entry which is preliminary data.</text>
</comment>
<dbReference type="Pfam" id="PF07992">
    <property type="entry name" value="Pyr_redox_2"/>
    <property type="match status" value="1"/>
</dbReference>